<dbReference type="InterPro" id="IPR050464">
    <property type="entry name" value="Zeta_carotene_desat/Oxidored"/>
</dbReference>
<sequence>MKHSSDICIVGAGISGLSCATYLLESPACRGLSLRIFDMQTEAGGRIRSKNLDGKAAIELGAGRYSPQLHPQFQSVMQSYSQRSERYPFTQLKFKNRVQQTLKSAMRELSPRLKEHGKESFLNFVSRYQGMDSAIGMIKSMGYDALFLPNISAEMAYDIVGKHPEIQSFTENDANQWFSAVDGFDGLIARMKDKVKAGGAKFSLGFRLASVERDQDGYRLALVGDDGWQLTHHARHLILAIPPSAMAGLNLDFPAAWGHSRYGSLPLFKGFLSYDEPWWRDYKLEDQVLIVDNPLRKVYFKGDKYVFFYTDSEMAAYWRACVADGEDGYLEQVRVHLAAALGIGAASIPQPSQHVHKYWAHGVEFCQDAAAADRPPALLNRDSGIIACSDAYTEHCGWMEGGLLSARAASALLLQRMAG</sequence>
<proteinExistence type="predicted"/>
<reference evidence="2" key="1">
    <citation type="journal article" date="2014" name="J. JSCE, Ser.G (Environ. Res.)">
        <title>Cloning and Expression of Genes Encoding Violacein Biosynthesis for Inhibiting Protozoan Predation.</title>
        <authorList>
            <person name="Nakamura K."/>
            <person name="Watanabe A."/>
            <person name="Narita K."/>
        </authorList>
    </citation>
    <scope>NUCLEOTIDE SEQUENCE</scope>
    <source>
        <strain evidence="2">ATCC 31532</strain>
    </source>
</reference>
<dbReference type="PROSITE" id="PS51257">
    <property type="entry name" value="PROKAR_LIPOPROTEIN"/>
    <property type="match status" value="1"/>
</dbReference>
<dbReference type="AlphaFoldDB" id="A0A0P0UPQ6"/>
<feature type="domain" description="Amine oxidase" evidence="1">
    <location>
        <begin position="14"/>
        <end position="413"/>
    </location>
</feature>
<name>A0A0P0UPQ6_CHRVL</name>
<protein>
    <submittedName>
        <fullName evidence="2">Putative L-tryptophan oxidase</fullName>
    </submittedName>
</protein>
<dbReference type="GO" id="GO:0016491">
    <property type="term" value="F:oxidoreductase activity"/>
    <property type="evidence" value="ECO:0007669"/>
    <property type="project" value="InterPro"/>
</dbReference>
<dbReference type="InterPro" id="IPR002937">
    <property type="entry name" value="Amino_oxidase"/>
</dbReference>
<evidence type="ECO:0000259" key="1">
    <source>
        <dbReference type="Pfam" id="PF01593"/>
    </source>
</evidence>
<dbReference type="EMBL" id="LC000628">
    <property type="protein sequence ID" value="BAQ08349.1"/>
    <property type="molecule type" value="Genomic_DNA"/>
</dbReference>
<evidence type="ECO:0000313" key="2">
    <source>
        <dbReference type="EMBL" id="BAQ08349.1"/>
    </source>
</evidence>
<gene>
    <name evidence="2" type="primary">vioA</name>
</gene>
<accession>A0A0P0UPQ6</accession>
<organism evidence="2">
    <name type="scientific">Chromobacterium violaceum</name>
    <dbReference type="NCBI Taxonomy" id="536"/>
    <lineage>
        <taxon>Bacteria</taxon>
        <taxon>Pseudomonadati</taxon>
        <taxon>Pseudomonadota</taxon>
        <taxon>Betaproteobacteria</taxon>
        <taxon>Neisseriales</taxon>
        <taxon>Chromobacteriaceae</taxon>
        <taxon>Chromobacterium</taxon>
    </lineage>
</organism>
<dbReference type="Gene3D" id="3.50.50.60">
    <property type="entry name" value="FAD/NAD(P)-binding domain"/>
    <property type="match status" value="1"/>
</dbReference>
<dbReference type="Pfam" id="PF01593">
    <property type="entry name" value="Amino_oxidase"/>
    <property type="match status" value="1"/>
</dbReference>
<dbReference type="InterPro" id="IPR036188">
    <property type="entry name" value="FAD/NAD-bd_sf"/>
</dbReference>
<dbReference type="SUPFAM" id="SSF51905">
    <property type="entry name" value="FAD/NAD(P)-binding domain"/>
    <property type="match status" value="1"/>
</dbReference>
<dbReference type="PANTHER" id="PTHR42923">
    <property type="entry name" value="PROTOPORPHYRINOGEN OXIDASE"/>
    <property type="match status" value="1"/>
</dbReference>